<dbReference type="PRINTS" id="PR00035">
    <property type="entry name" value="HTHGNTR"/>
</dbReference>
<evidence type="ECO:0000256" key="2">
    <source>
        <dbReference type="ARBA" id="ARBA00023015"/>
    </source>
</evidence>
<dbReference type="InterPro" id="IPR000524">
    <property type="entry name" value="Tscrpt_reg_HTH_GntR"/>
</dbReference>
<dbReference type="InterPro" id="IPR028082">
    <property type="entry name" value="Peripla_BP_I"/>
</dbReference>
<dbReference type="Gene3D" id="1.10.10.10">
    <property type="entry name" value="Winged helix-like DNA-binding domain superfamily/Winged helix DNA-binding domain"/>
    <property type="match status" value="1"/>
</dbReference>
<dbReference type="Proteomes" id="UP000280696">
    <property type="component" value="Unassembled WGS sequence"/>
</dbReference>
<dbReference type="Pfam" id="PF00532">
    <property type="entry name" value="Peripla_BP_1"/>
    <property type="match status" value="1"/>
</dbReference>
<dbReference type="PANTHER" id="PTHR30146:SF95">
    <property type="entry name" value="RIBOSE OPERON REPRESSOR"/>
    <property type="match status" value="1"/>
</dbReference>
<dbReference type="SUPFAM" id="SSF46785">
    <property type="entry name" value="Winged helix' DNA-binding domain"/>
    <property type="match status" value="1"/>
</dbReference>
<dbReference type="PROSITE" id="PS50949">
    <property type="entry name" value="HTH_GNTR"/>
    <property type="match status" value="1"/>
</dbReference>
<evidence type="ECO:0000313" key="6">
    <source>
        <dbReference type="EMBL" id="RKI89475.1"/>
    </source>
</evidence>
<sequence length="386" mass="43539">MERELLYQKIYNDLLEGIQEKRFPAGSRLPSEMELAEQYNVSRITSKKALEMLADQNLITRKPGKGSYVLDYSMAEGKRPGEEPAGTVAEEKDCGGRRLIGVVLDSFGAAYGCDVVGGIERECRKQNFHMVLKCTYGNMEEETKAFDELIALGVRGIILMCVQGEHYNENVLKLSLKNFPMVLVDRELAGLPIPCVTTDNFKAAKELVTVLIEKGHKCISFFSHPITGTSTVAARFSGYVESLLEHGLGTSEDMWLRNLSSTLPRLDADDGEEYEDIKRIEAFIRDHPQVTGFFTVDQALGITVYKILCRMGLEKEKEVVFFDGIDESYDPNPMFHHVVQGEYLIGVMAVKYLKDRMEGKDVPKKYCVPYEIVKSSRDTHPDLYAR</sequence>
<keyword evidence="1" id="KW-0678">Repressor</keyword>
<dbReference type="GO" id="GO:0003700">
    <property type="term" value="F:DNA-binding transcription factor activity"/>
    <property type="evidence" value="ECO:0007669"/>
    <property type="project" value="InterPro"/>
</dbReference>
<dbReference type="OrthoDB" id="9813468at2"/>
<keyword evidence="7" id="KW-1185">Reference proteome</keyword>
<dbReference type="GO" id="GO:0000976">
    <property type="term" value="F:transcription cis-regulatory region binding"/>
    <property type="evidence" value="ECO:0007669"/>
    <property type="project" value="TreeGrafter"/>
</dbReference>
<evidence type="ECO:0000256" key="1">
    <source>
        <dbReference type="ARBA" id="ARBA00022491"/>
    </source>
</evidence>
<dbReference type="EMBL" id="RAYQ01000022">
    <property type="protein sequence ID" value="RKI89475.1"/>
    <property type="molecule type" value="Genomic_DNA"/>
</dbReference>
<evidence type="ECO:0000256" key="4">
    <source>
        <dbReference type="ARBA" id="ARBA00023163"/>
    </source>
</evidence>
<feature type="domain" description="HTH gntR-type" evidence="5">
    <location>
        <begin position="4"/>
        <end position="72"/>
    </location>
</feature>
<dbReference type="SMART" id="SM00345">
    <property type="entry name" value="HTH_GNTR"/>
    <property type="match status" value="1"/>
</dbReference>
<dbReference type="InterPro" id="IPR001761">
    <property type="entry name" value="Peripla_BP/Lac1_sug-bd_dom"/>
</dbReference>
<keyword evidence="4" id="KW-0804">Transcription</keyword>
<accession>A0A3A9AT04</accession>
<evidence type="ECO:0000256" key="3">
    <source>
        <dbReference type="ARBA" id="ARBA00023125"/>
    </source>
</evidence>
<name>A0A3A9AT04_9FIRM</name>
<reference evidence="6 7" key="1">
    <citation type="submission" date="2018-09" db="EMBL/GenBank/DDBJ databases">
        <title>Murine metabolic-syndrome-specific gut microbial biobank.</title>
        <authorList>
            <person name="Liu C."/>
        </authorList>
    </citation>
    <scope>NUCLEOTIDE SEQUENCE [LARGE SCALE GENOMIC DNA]</scope>
    <source>
        <strain evidence="6 7">0.1xD8-82</strain>
    </source>
</reference>
<keyword evidence="3" id="KW-0238">DNA-binding</keyword>
<evidence type="ECO:0000259" key="5">
    <source>
        <dbReference type="PROSITE" id="PS50949"/>
    </source>
</evidence>
<dbReference type="RefSeq" id="WP_120471661.1">
    <property type="nucleotide sequence ID" value="NZ_CATAJS010000084.1"/>
</dbReference>
<dbReference type="InterPro" id="IPR036388">
    <property type="entry name" value="WH-like_DNA-bd_sf"/>
</dbReference>
<dbReference type="InterPro" id="IPR036390">
    <property type="entry name" value="WH_DNA-bd_sf"/>
</dbReference>
<evidence type="ECO:0000313" key="7">
    <source>
        <dbReference type="Proteomes" id="UP000280696"/>
    </source>
</evidence>
<dbReference type="Gene3D" id="3.40.50.2300">
    <property type="match status" value="2"/>
</dbReference>
<proteinExistence type="predicted"/>
<keyword evidence="2" id="KW-0805">Transcription regulation</keyword>
<dbReference type="CDD" id="cd07377">
    <property type="entry name" value="WHTH_GntR"/>
    <property type="match status" value="1"/>
</dbReference>
<dbReference type="SUPFAM" id="SSF53822">
    <property type="entry name" value="Periplasmic binding protein-like I"/>
    <property type="match status" value="1"/>
</dbReference>
<dbReference type="PANTHER" id="PTHR30146">
    <property type="entry name" value="LACI-RELATED TRANSCRIPTIONAL REPRESSOR"/>
    <property type="match status" value="1"/>
</dbReference>
<dbReference type="CDD" id="cd06267">
    <property type="entry name" value="PBP1_LacI_sugar_binding-like"/>
    <property type="match status" value="1"/>
</dbReference>
<comment type="caution">
    <text evidence="6">The sequence shown here is derived from an EMBL/GenBank/DDBJ whole genome shotgun (WGS) entry which is preliminary data.</text>
</comment>
<dbReference type="AlphaFoldDB" id="A0A3A9AT04"/>
<organism evidence="6 7">
    <name type="scientific">Parablautia intestinalis</name>
    <dbReference type="NCBI Taxonomy" id="2320100"/>
    <lineage>
        <taxon>Bacteria</taxon>
        <taxon>Bacillati</taxon>
        <taxon>Bacillota</taxon>
        <taxon>Clostridia</taxon>
        <taxon>Lachnospirales</taxon>
        <taxon>Lachnospiraceae</taxon>
        <taxon>Parablautia</taxon>
    </lineage>
</organism>
<dbReference type="Pfam" id="PF00392">
    <property type="entry name" value="GntR"/>
    <property type="match status" value="1"/>
</dbReference>
<protein>
    <submittedName>
        <fullName evidence="6">GntR family transcriptional regulator</fullName>
    </submittedName>
</protein>
<gene>
    <name evidence="6" type="ORF">D7V94_17850</name>
</gene>